<gene>
    <name evidence="7" type="ORF">N866_19665</name>
</gene>
<dbReference type="SUPFAM" id="SSF51419">
    <property type="entry name" value="PLP-binding barrel"/>
    <property type="match status" value="1"/>
</dbReference>
<comment type="similarity">
    <text evidence="2 4">Belongs to the pyridoxal phosphate-binding protein YggS/PROSC family.</text>
</comment>
<dbReference type="AlphaFoldDB" id="A0A021VV31"/>
<evidence type="ECO:0000313" key="7">
    <source>
        <dbReference type="EMBL" id="EYR64988.1"/>
    </source>
</evidence>
<evidence type="ECO:0000256" key="1">
    <source>
        <dbReference type="ARBA" id="ARBA00022898"/>
    </source>
</evidence>
<dbReference type="PIRSF" id="PIRSF004848">
    <property type="entry name" value="YBL036c_PLPDEIII"/>
    <property type="match status" value="1"/>
</dbReference>
<comment type="cofactor">
    <cofactor evidence="3">
        <name>pyridoxal 5'-phosphate</name>
        <dbReference type="ChEBI" id="CHEBI:597326"/>
    </cofactor>
</comment>
<dbReference type="HAMAP" id="MF_02087">
    <property type="entry name" value="PLP_homeostasis"/>
    <property type="match status" value="1"/>
</dbReference>
<reference evidence="7 8" key="1">
    <citation type="submission" date="2014-01" db="EMBL/GenBank/DDBJ databases">
        <title>Actinotalea ferrariae CF5-4.</title>
        <authorList>
            <person name="Chen F."/>
            <person name="Li Y."/>
            <person name="Wang G."/>
        </authorList>
    </citation>
    <scope>NUCLEOTIDE SEQUENCE [LARGE SCALE GENOMIC DNA]</scope>
    <source>
        <strain evidence="7 8">CF5-4</strain>
    </source>
</reference>
<proteinExistence type="inferred from homology"/>
<comment type="function">
    <text evidence="2">Pyridoxal 5'-phosphate (PLP)-binding protein, which is involved in PLP homeostasis.</text>
</comment>
<protein>
    <recommendedName>
        <fullName evidence="2">Pyridoxal phosphate homeostasis protein</fullName>
        <shortName evidence="2">PLP homeostasis protein</shortName>
    </recommendedName>
</protein>
<organism evidence="7 8">
    <name type="scientific">Actinotalea ferrariae CF5-4</name>
    <dbReference type="NCBI Taxonomy" id="948458"/>
    <lineage>
        <taxon>Bacteria</taxon>
        <taxon>Bacillati</taxon>
        <taxon>Actinomycetota</taxon>
        <taxon>Actinomycetes</taxon>
        <taxon>Micrococcales</taxon>
        <taxon>Cellulomonadaceae</taxon>
        <taxon>Actinotalea</taxon>
    </lineage>
</organism>
<name>A0A021VV31_9CELL</name>
<feature type="compositionally biased region" description="Basic residues" evidence="5">
    <location>
        <begin position="1"/>
        <end position="11"/>
    </location>
</feature>
<dbReference type="NCBIfam" id="TIGR00044">
    <property type="entry name" value="YggS family pyridoxal phosphate-dependent enzyme"/>
    <property type="match status" value="1"/>
</dbReference>
<dbReference type="PANTHER" id="PTHR10146">
    <property type="entry name" value="PROLINE SYNTHETASE CO-TRANSCRIBED BACTERIAL HOMOLOG PROTEIN"/>
    <property type="match status" value="1"/>
</dbReference>
<accession>A0A021VV31</accession>
<evidence type="ECO:0000256" key="2">
    <source>
        <dbReference type="HAMAP-Rule" id="MF_02087"/>
    </source>
</evidence>
<keyword evidence="1 2" id="KW-0663">Pyridoxal phosphate</keyword>
<keyword evidence="8" id="KW-1185">Reference proteome</keyword>
<dbReference type="FunFam" id="3.20.20.10:FF:000018">
    <property type="entry name" value="Pyridoxal phosphate homeostasis protein"/>
    <property type="match status" value="1"/>
</dbReference>
<sequence>MPGPVGHRRRRHDADLRLGVTTPAGPDAPGYSHAVPATDSSHGDLAARLAAAQARVAAAARAVDRDPSEVRLLLASKRMPAAVVREAVLAGGTLLGENTVQELAAKAPELADLGAELHLIGHLQSNKVNAALRWADCVQSVDTLALAERLARRCETTDRELDVMVQVNVSGEASKDGVDPEGATDLALAVAALPRLRLTGLMTIGANTDDEALVRVGFGRLRAIRDAVRASGAPGTSTARELSMGMSGDLELAVAEGATMVRIGTAVFGARTS</sequence>
<dbReference type="InterPro" id="IPR011078">
    <property type="entry name" value="PyrdxlP_homeostasis"/>
</dbReference>
<evidence type="ECO:0000259" key="6">
    <source>
        <dbReference type="Pfam" id="PF01168"/>
    </source>
</evidence>
<evidence type="ECO:0000313" key="8">
    <source>
        <dbReference type="Proteomes" id="UP000019753"/>
    </source>
</evidence>
<feature type="domain" description="Alanine racemase N-terminal" evidence="6">
    <location>
        <begin position="80"/>
        <end position="271"/>
    </location>
</feature>
<feature type="modified residue" description="N6-(pyridoxal phosphate)lysine" evidence="2 3">
    <location>
        <position position="77"/>
    </location>
</feature>
<dbReference type="InterPro" id="IPR029066">
    <property type="entry name" value="PLP-binding_barrel"/>
</dbReference>
<dbReference type="Gene3D" id="3.20.20.10">
    <property type="entry name" value="Alanine racemase"/>
    <property type="match status" value="1"/>
</dbReference>
<dbReference type="InterPro" id="IPR001608">
    <property type="entry name" value="Ala_racemase_N"/>
</dbReference>
<dbReference type="Proteomes" id="UP000019753">
    <property type="component" value="Unassembled WGS sequence"/>
</dbReference>
<comment type="caution">
    <text evidence="7">The sequence shown here is derived from an EMBL/GenBank/DDBJ whole genome shotgun (WGS) entry which is preliminary data.</text>
</comment>
<dbReference type="Pfam" id="PF01168">
    <property type="entry name" value="Ala_racemase_N"/>
    <property type="match status" value="1"/>
</dbReference>
<dbReference type="EMBL" id="AXCW01000009">
    <property type="protein sequence ID" value="EYR64988.1"/>
    <property type="molecule type" value="Genomic_DNA"/>
</dbReference>
<dbReference type="PANTHER" id="PTHR10146:SF14">
    <property type="entry name" value="PYRIDOXAL PHOSPHATE HOMEOSTASIS PROTEIN"/>
    <property type="match status" value="1"/>
</dbReference>
<evidence type="ECO:0000256" key="5">
    <source>
        <dbReference type="SAM" id="MobiDB-lite"/>
    </source>
</evidence>
<evidence type="ECO:0000256" key="4">
    <source>
        <dbReference type="RuleBase" id="RU004514"/>
    </source>
</evidence>
<evidence type="ECO:0000256" key="3">
    <source>
        <dbReference type="PIRSR" id="PIRSR004848-1"/>
    </source>
</evidence>
<feature type="region of interest" description="Disordered" evidence="5">
    <location>
        <begin position="1"/>
        <end position="31"/>
    </location>
</feature>
<dbReference type="CDD" id="cd00635">
    <property type="entry name" value="PLPDE_III_YBL036c_like"/>
    <property type="match status" value="1"/>
</dbReference>
<dbReference type="GO" id="GO:0030170">
    <property type="term" value="F:pyridoxal phosphate binding"/>
    <property type="evidence" value="ECO:0007669"/>
    <property type="project" value="UniProtKB-UniRule"/>
</dbReference>